<dbReference type="InParanoid" id="A0A067MJB8"/>
<reference evidence="3" key="1">
    <citation type="journal article" date="2014" name="Proc. Natl. Acad. Sci. U.S.A.">
        <title>Extensive sampling of basidiomycete genomes demonstrates inadequacy of the white-rot/brown-rot paradigm for wood decay fungi.</title>
        <authorList>
            <person name="Riley R."/>
            <person name="Salamov A.A."/>
            <person name="Brown D.W."/>
            <person name="Nagy L.G."/>
            <person name="Floudas D."/>
            <person name="Held B.W."/>
            <person name="Levasseur A."/>
            <person name="Lombard V."/>
            <person name="Morin E."/>
            <person name="Otillar R."/>
            <person name="Lindquist E.A."/>
            <person name="Sun H."/>
            <person name="LaButti K.M."/>
            <person name="Schmutz J."/>
            <person name="Jabbour D."/>
            <person name="Luo H."/>
            <person name="Baker S.E."/>
            <person name="Pisabarro A.G."/>
            <person name="Walton J.D."/>
            <person name="Blanchette R.A."/>
            <person name="Henrissat B."/>
            <person name="Martin F."/>
            <person name="Cullen D."/>
            <person name="Hibbett D.S."/>
            <person name="Grigoriev I.V."/>
        </authorList>
    </citation>
    <scope>NUCLEOTIDE SEQUENCE [LARGE SCALE GENOMIC DNA]</scope>
    <source>
        <strain evidence="3">FD-172 SS1</strain>
    </source>
</reference>
<sequence length="63" mass="6176">MCTSPGSRTAVDRAFYNTSAIFALRGVSDGKGAAAEAMAMGAGVCGLVAVCRIALGLIAPLGS</sequence>
<protein>
    <submittedName>
        <fullName evidence="2">Uncharacterized protein</fullName>
    </submittedName>
</protein>
<name>A0A067MJB8_BOTB1</name>
<dbReference type="HOGENOM" id="CLU_2885473_0_0_1"/>
<organism evidence="2 3">
    <name type="scientific">Botryobasidium botryosum (strain FD-172 SS1)</name>
    <dbReference type="NCBI Taxonomy" id="930990"/>
    <lineage>
        <taxon>Eukaryota</taxon>
        <taxon>Fungi</taxon>
        <taxon>Dikarya</taxon>
        <taxon>Basidiomycota</taxon>
        <taxon>Agaricomycotina</taxon>
        <taxon>Agaricomycetes</taxon>
        <taxon>Cantharellales</taxon>
        <taxon>Botryobasidiaceae</taxon>
        <taxon>Botryobasidium</taxon>
    </lineage>
</organism>
<dbReference type="EMBL" id="KL198031">
    <property type="protein sequence ID" value="KDQ15659.1"/>
    <property type="molecule type" value="Genomic_DNA"/>
</dbReference>
<proteinExistence type="predicted"/>
<evidence type="ECO:0000256" key="1">
    <source>
        <dbReference type="SAM" id="Phobius"/>
    </source>
</evidence>
<keyword evidence="1" id="KW-0472">Membrane</keyword>
<evidence type="ECO:0000313" key="2">
    <source>
        <dbReference type="EMBL" id="KDQ15659.1"/>
    </source>
</evidence>
<keyword evidence="3" id="KW-1185">Reference proteome</keyword>
<evidence type="ECO:0000313" key="3">
    <source>
        <dbReference type="Proteomes" id="UP000027195"/>
    </source>
</evidence>
<keyword evidence="1" id="KW-0812">Transmembrane</keyword>
<dbReference type="Proteomes" id="UP000027195">
    <property type="component" value="Unassembled WGS sequence"/>
</dbReference>
<accession>A0A067MJB8</accession>
<feature type="transmembrane region" description="Helical" evidence="1">
    <location>
        <begin position="37"/>
        <end position="59"/>
    </location>
</feature>
<keyword evidence="1" id="KW-1133">Transmembrane helix</keyword>
<dbReference type="AlphaFoldDB" id="A0A067MJB8"/>
<gene>
    <name evidence="2" type="ORF">BOTBODRAFT_284122</name>
</gene>